<proteinExistence type="predicted"/>
<feature type="binding site" evidence="8">
    <location>
        <position position="111"/>
    </location>
    <ligand>
        <name>UDP-alpha-D-glucose</name>
        <dbReference type="ChEBI" id="CHEBI:58885"/>
    </ligand>
</feature>
<evidence type="ECO:0000256" key="6">
    <source>
        <dbReference type="ARBA" id="ARBA00023136"/>
    </source>
</evidence>
<keyword evidence="7" id="KW-0961">Cell wall biogenesis/degradation</keyword>
<comment type="caution">
    <text evidence="10">The sequence shown here is derived from an EMBL/GenBank/DDBJ whole genome shotgun (WGS) entry which is preliminary data.</text>
</comment>
<protein>
    <submittedName>
        <fullName evidence="10">Cellulose synthase-like protein G2</fullName>
    </submittedName>
</protein>
<evidence type="ECO:0000313" key="11">
    <source>
        <dbReference type="Proteomes" id="UP000289340"/>
    </source>
</evidence>
<evidence type="ECO:0000256" key="5">
    <source>
        <dbReference type="ARBA" id="ARBA00022989"/>
    </source>
</evidence>
<evidence type="ECO:0000256" key="7">
    <source>
        <dbReference type="ARBA" id="ARBA00023316"/>
    </source>
</evidence>
<dbReference type="GO" id="GO:0016760">
    <property type="term" value="F:cellulose synthase (UDP-forming) activity"/>
    <property type="evidence" value="ECO:0007669"/>
    <property type="project" value="InterPro"/>
</dbReference>
<evidence type="ECO:0000256" key="8">
    <source>
        <dbReference type="PIRSR" id="PIRSR605150-2"/>
    </source>
</evidence>
<evidence type="ECO:0000256" key="3">
    <source>
        <dbReference type="ARBA" id="ARBA00022679"/>
    </source>
</evidence>
<dbReference type="AlphaFoldDB" id="A0A445JZ62"/>
<dbReference type="InterPro" id="IPR005150">
    <property type="entry name" value="Cellulose_synth"/>
</dbReference>
<evidence type="ECO:0000256" key="9">
    <source>
        <dbReference type="SAM" id="Phobius"/>
    </source>
</evidence>
<keyword evidence="3" id="KW-0808">Transferase</keyword>
<gene>
    <name evidence="10" type="ORF">D0Y65_018452</name>
</gene>
<dbReference type="GO" id="GO:0016020">
    <property type="term" value="C:membrane"/>
    <property type="evidence" value="ECO:0007669"/>
    <property type="project" value="InterPro"/>
</dbReference>
<dbReference type="InterPro" id="IPR029044">
    <property type="entry name" value="Nucleotide-diphossugar_trans"/>
</dbReference>
<dbReference type="EMBL" id="QZWG01000007">
    <property type="protein sequence ID" value="RZC03813.1"/>
    <property type="molecule type" value="Genomic_DNA"/>
</dbReference>
<dbReference type="Pfam" id="PF03552">
    <property type="entry name" value="Cellulose_synt"/>
    <property type="match status" value="2"/>
</dbReference>
<feature type="transmembrane region" description="Helical" evidence="9">
    <location>
        <begin position="55"/>
        <end position="73"/>
    </location>
</feature>
<dbReference type="PANTHER" id="PTHR13301">
    <property type="entry name" value="X-BOX TRANSCRIPTION FACTOR-RELATED"/>
    <property type="match status" value="1"/>
</dbReference>
<dbReference type="Proteomes" id="UP000289340">
    <property type="component" value="Chromosome 7"/>
</dbReference>
<evidence type="ECO:0000313" key="10">
    <source>
        <dbReference type="EMBL" id="RZC03813.1"/>
    </source>
</evidence>
<sequence length="349" mass="40210">EEMETLLLNTIHVQNLLVIINRLHMLLHSTALAFLFYYRLCFLFQPSETIESHSLPWLLVFASEIILSFIWILDQAYRWHPVLRSIFQERLLEDHKLPSIDVFICTADPTKEPTLDVMNTVLSAMALDYPPQKLHMYVSDEGGSPLTLHGVREASKFARSSVYMEDKQKIKEKYEAFKEEIKTFRKDRTFSRDHPSVNEVMQETIIDDADNVKMPLLVCVSREKKPSDPHHFKAGAFNVLISSSLAFVQFPQKFHSISKNDIYDSQLRSLFTVRTSEHAFRIFSRMDGLMGPVISGTDLLQLKEYFGSSNEFIRSLAQNCTSDLVSGQKYALLEEPHFLASCNYEIGTK</sequence>
<keyword evidence="6 9" id="KW-0472">Membrane</keyword>
<dbReference type="GO" id="GO:0030244">
    <property type="term" value="P:cellulose biosynthetic process"/>
    <property type="evidence" value="ECO:0007669"/>
    <property type="project" value="InterPro"/>
</dbReference>
<reference evidence="10 11" key="1">
    <citation type="submission" date="2018-09" db="EMBL/GenBank/DDBJ databases">
        <title>A high-quality reference genome of wild soybean provides a powerful tool to mine soybean genomes.</title>
        <authorList>
            <person name="Xie M."/>
            <person name="Chung C.Y.L."/>
            <person name="Li M.-W."/>
            <person name="Wong F.-L."/>
            <person name="Chan T.-F."/>
            <person name="Lam H.-M."/>
        </authorList>
    </citation>
    <scope>NUCLEOTIDE SEQUENCE [LARGE SCALE GENOMIC DNA]</scope>
    <source>
        <strain evidence="11">cv. W05</strain>
        <tissue evidence="10">Hypocotyl of etiolated seedlings</tissue>
    </source>
</reference>
<organism evidence="10 11">
    <name type="scientific">Glycine soja</name>
    <name type="common">Wild soybean</name>
    <dbReference type="NCBI Taxonomy" id="3848"/>
    <lineage>
        <taxon>Eukaryota</taxon>
        <taxon>Viridiplantae</taxon>
        <taxon>Streptophyta</taxon>
        <taxon>Embryophyta</taxon>
        <taxon>Tracheophyta</taxon>
        <taxon>Spermatophyta</taxon>
        <taxon>Magnoliopsida</taxon>
        <taxon>eudicotyledons</taxon>
        <taxon>Gunneridae</taxon>
        <taxon>Pentapetalae</taxon>
        <taxon>rosids</taxon>
        <taxon>fabids</taxon>
        <taxon>Fabales</taxon>
        <taxon>Fabaceae</taxon>
        <taxon>Papilionoideae</taxon>
        <taxon>50 kb inversion clade</taxon>
        <taxon>NPAAA clade</taxon>
        <taxon>indigoferoid/millettioid clade</taxon>
        <taxon>Phaseoleae</taxon>
        <taxon>Glycine</taxon>
        <taxon>Glycine subgen. Soja</taxon>
    </lineage>
</organism>
<dbReference type="GO" id="GO:0012505">
    <property type="term" value="C:endomembrane system"/>
    <property type="evidence" value="ECO:0007669"/>
    <property type="project" value="UniProtKB-SubCell"/>
</dbReference>
<keyword evidence="5 9" id="KW-1133">Transmembrane helix</keyword>
<comment type="subcellular location">
    <subcellularLocation>
        <location evidence="1">Endomembrane system</location>
        <topology evidence="1">Multi-pass membrane protein</topology>
    </subcellularLocation>
</comment>
<evidence type="ECO:0000256" key="2">
    <source>
        <dbReference type="ARBA" id="ARBA00022676"/>
    </source>
</evidence>
<evidence type="ECO:0000256" key="1">
    <source>
        <dbReference type="ARBA" id="ARBA00004127"/>
    </source>
</evidence>
<name>A0A445JZ62_GLYSO</name>
<evidence type="ECO:0000256" key="4">
    <source>
        <dbReference type="ARBA" id="ARBA00022692"/>
    </source>
</evidence>
<dbReference type="GO" id="GO:0071555">
    <property type="term" value="P:cell wall organization"/>
    <property type="evidence" value="ECO:0007669"/>
    <property type="project" value="UniProtKB-KW"/>
</dbReference>
<keyword evidence="4 9" id="KW-0812">Transmembrane</keyword>
<feature type="binding site" evidence="8">
    <location>
        <position position="112"/>
    </location>
    <ligand>
        <name>UDP-alpha-D-glucose</name>
        <dbReference type="ChEBI" id="CHEBI:58885"/>
    </ligand>
</feature>
<feature type="transmembrane region" description="Helical" evidence="9">
    <location>
        <begin position="25"/>
        <end position="43"/>
    </location>
</feature>
<dbReference type="Gene3D" id="3.90.550.10">
    <property type="entry name" value="Spore Coat Polysaccharide Biosynthesis Protein SpsA, Chain A"/>
    <property type="match status" value="1"/>
</dbReference>
<feature type="non-terminal residue" evidence="10">
    <location>
        <position position="1"/>
    </location>
</feature>
<keyword evidence="11" id="KW-1185">Reference proteome</keyword>
<keyword evidence="2" id="KW-0328">Glycosyltransferase</keyword>
<accession>A0A445JZ62</accession>